<dbReference type="PRINTS" id="PR00364">
    <property type="entry name" value="DISEASERSIST"/>
</dbReference>
<keyword evidence="3" id="KW-0677">Repeat</keyword>
<dbReference type="GO" id="GO:0043531">
    <property type="term" value="F:ADP binding"/>
    <property type="evidence" value="ECO:0007669"/>
    <property type="project" value="InterPro"/>
</dbReference>
<dbReference type="FunFam" id="3.40.50.300:FF:001091">
    <property type="entry name" value="Probable disease resistance protein At1g61300"/>
    <property type="match status" value="1"/>
</dbReference>
<evidence type="ECO:0000259" key="8">
    <source>
        <dbReference type="Pfam" id="PF00931"/>
    </source>
</evidence>
<keyword evidence="2" id="KW-0433">Leucine-rich repeat</keyword>
<dbReference type="InterPro" id="IPR027417">
    <property type="entry name" value="P-loop_NTPase"/>
</dbReference>
<dbReference type="Pfam" id="PF23559">
    <property type="entry name" value="WHD_DRP"/>
    <property type="match status" value="1"/>
</dbReference>
<evidence type="ECO:0000256" key="6">
    <source>
        <dbReference type="ARBA" id="ARBA00022840"/>
    </source>
</evidence>
<dbReference type="PANTHER" id="PTHR33463:SF220">
    <property type="entry name" value="NB-ARC DOMAIN-CONTAINING PROTEIN"/>
    <property type="match status" value="1"/>
</dbReference>
<evidence type="ECO:0000256" key="7">
    <source>
        <dbReference type="SAM" id="Coils"/>
    </source>
</evidence>
<dbReference type="Pfam" id="PF00931">
    <property type="entry name" value="NB-ARC"/>
    <property type="match status" value="1"/>
</dbReference>
<dbReference type="Gene3D" id="3.80.10.10">
    <property type="entry name" value="Ribonuclease Inhibitor"/>
    <property type="match status" value="3"/>
</dbReference>
<organism evidence="11">
    <name type="scientific">Noccaea caerulescens</name>
    <name type="common">Alpine penny-cress</name>
    <name type="synonym">Thlaspi caerulescens</name>
    <dbReference type="NCBI Taxonomy" id="107243"/>
    <lineage>
        <taxon>Eukaryota</taxon>
        <taxon>Viridiplantae</taxon>
        <taxon>Streptophyta</taxon>
        <taxon>Embryophyta</taxon>
        <taxon>Tracheophyta</taxon>
        <taxon>Spermatophyta</taxon>
        <taxon>Magnoliopsida</taxon>
        <taxon>eudicotyledons</taxon>
        <taxon>Gunneridae</taxon>
        <taxon>Pentapetalae</taxon>
        <taxon>rosids</taxon>
        <taxon>malvids</taxon>
        <taxon>Brassicales</taxon>
        <taxon>Brassicaceae</taxon>
        <taxon>Coluteocarpeae</taxon>
        <taxon>Noccaea</taxon>
    </lineage>
</organism>
<evidence type="ECO:0000256" key="3">
    <source>
        <dbReference type="ARBA" id="ARBA00022737"/>
    </source>
</evidence>
<reference evidence="11" key="1">
    <citation type="submission" date="2016-07" db="EMBL/GenBank/DDBJ databases">
        <title>De novo transcriptome assembly of four accessions of the metal hyperaccumulator plant Noccaea caerulescens.</title>
        <authorList>
            <person name="Blande D."/>
            <person name="Halimaa P."/>
            <person name="Tervahauta A.I."/>
            <person name="Aarts M.G."/>
            <person name="Karenlampi S.O."/>
        </authorList>
    </citation>
    <scope>NUCLEOTIDE SEQUENCE</scope>
</reference>
<keyword evidence="6" id="KW-0067">ATP-binding</keyword>
<accession>A0A1J3JYU4</accession>
<dbReference type="FunFam" id="1.10.8.430:FF:000003">
    <property type="entry name" value="Probable disease resistance protein At5g66910"/>
    <property type="match status" value="1"/>
</dbReference>
<dbReference type="Gene3D" id="3.40.50.300">
    <property type="entry name" value="P-loop containing nucleotide triphosphate hydrolases"/>
    <property type="match status" value="1"/>
</dbReference>
<keyword evidence="4" id="KW-0547">Nucleotide-binding</keyword>
<dbReference type="AlphaFoldDB" id="A0A1J3JYU4"/>
<evidence type="ECO:0000259" key="10">
    <source>
        <dbReference type="Pfam" id="PF23598"/>
    </source>
</evidence>
<feature type="domain" description="Disease resistance protein winged helix" evidence="9">
    <location>
        <begin position="447"/>
        <end position="513"/>
    </location>
</feature>
<dbReference type="PROSITE" id="PS51450">
    <property type="entry name" value="LRR"/>
    <property type="match status" value="1"/>
</dbReference>
<evidence type="ECO:0000256" key="2">
    <source>
        <dbReference type="ARBA" id="ARBA00022614"/>
    </source>
</evidence>
<dbReference type="GO" id="GO:0006952">
    <property type="term" value="P:defense response"/>
    <property type="evidence" value="ECO:0007669"/>
    <property type="project" value="UniProtKB-KW"/>
</dbReference>
<dbReference type="InterPro" id="IPR001611">
    <property type="entry name" value="Leu-rich_rpt"/>
</dbReference>
<gene>
    <name evidence="11" type="ORF">MP_TR22269_c1_g1_i1_g.63533</name>
</gene>
<dbReference type="InterPro" id="IPR036388">
    <property type="entry name" value="WH-like_DNA-bd_sf"/>
</dbReference>
<dbReference type="InterPro" id="IPR055414">
    <property type="entry name" value="LRR_R13L4/SHOC2-like"/>
</dbReference>
<dbReference type="InterPro" id="IPR032675">
    <property type="entry name" value="LRR_dom_sf"/>
</dbReference>
<name>A0A1J3JYU4_NOCCA</name>
<feature type="coiled-coil region" evidence="7">
    <location>
        <begin position="101"/>
        <end position="128"/>
    </location>
</feature>
<evidence type="ECO:0000256" key="4">
    <source>
        <dbReference type="ARBA" id="ARBA00022741"/>
    </source>
</evidence>
<dbReference type="Pfam" id="PF23598">
    <property type="entry name" value="LRR_14"/>
    <property type="match status" value="1"/>
</dbReference>
<dbReference type="Gene3D" id="1.10.8.430">
    <property type="entry name" value="Helical domain of apoptotic protease-activating factors"/>
    <property type="match status" value="1"/>
</dbReference>
<keyword evidence="7" id="KW-0175">Coiled coil</keyword>
<comment type="similarity">
    <text evidence="1">Belongs to the disease resistance NB-LRR family.</text>
</comment>
<evidence type="ECO:0000256" key="1">
    <source>
        <dbReference type="ARBA" id="ARBA00008894"/>
    </source>
</evidence>
<dbReference type="SUPFAM" id="SSF52540">
    <property type="entry name" value="P-loop containing nucleoside triphosphate hydrolases"/>
    <property type="match status" value="1"/>
</dbReference>
<dbReference type="InterPro" id="IPR058922">
    <property type="entry name" value="WHD_DRP"/>
</dbReference>
<keyword evidence="5" id="KW-0611">Plant defense</keyword>
<dbReference type="EMBL" id="GEVM01008654">
    <property type="protein sequence ID" value="JAU97284.1"/>
    <property type="molecule type" value="Transcribed_RNA"/>
</dbReference>
<evidence type="ECO:0000313" key="11">
    <source>
        <dbReference type="EMBL" id="JAU97284.1"/>
    </source>
</evidence>
<proteinExistence type="inferred from homology"/>
<evidence type="ECO:0000256" key="5">
    <source>
        <dbReference type="ARBA" id="ARBA00022821"/>
    </source>
</evidence>
<sequence length="914" mass="104202">MAWTHSQNYQQTPKSHHLSSCFVNLSWCVNCKMGDVISKSTEFVVNLFCSCLCAEVHHICRLDKNLEALEKAMGTLQARRDDVLIWVQRDEDTGLQRLNGVKVWLKDVETIENQADKIERNMACTSELQLSTCCEVCSKKLGSRFRYGKEVFSMLEDVKELIITGDFNAVAAPALRDVVEERDLQQIIFGQKTILEKAWNRLMDKGTNMMGLYGMGGVGKTTLLEQINNKFKVANDDGFEKVIWVVVSKDKRSEKIQDEIAEKLGFTTGGDSWKQKTETQKASDIRTSMKKKRFVLLLDDIWSKVELKELGVPFPTKANKCKLVFTTRLREVCERMGVNEPIEVSCLDTDKAWDLFKERVGENTLGSHPGIPELARKVAGKCGGLPLALNVLGESMSYQKTIQEWRHAVKTLTKFSGMDDEVLRILKYSYDSLKEEHVKPCFLYCSLFPEDFEIRKDRLIEYWICEGFIQEKQSREEAFDQGYGILSALVRVCLLLEVSIYKVRMHDVVREMALWVANDLGEHKGRYTVQAGVGLREIPEVENWGIVRKMSLMNNEIENISDSPDCPELTTLLLQDNKLRSISTEFFQRMPRLLVLDLSQNSWLPEKISKLVALRYLDLTGTHIERLPVGLDESKMLIYLNLEFTSRLDSISGISKFSRLRRLGLWNSKTKLDMSLLKELQLLKYLQVVTISIRSSLVAEQLVSYHSVVKCIQKLDYSLLREESFTVLTLPTMVNLCDLEIEKCGMKEIKTEGAPSSSWNKSPTSPSFLNLTTVTIDYCNGLKDLTWLLFAPNLIHLIVGHSNQLECIISEEKAASGVTEKEAGSIIPFGKLEHFNFYGVPMLNSIYWSSLPFPCLRGIRVAGCGNLRKLPLDSKSVAKLDGFVIQSIERHWTKGIEWEDEATKLRFQSAFKDF</sequence>
<dbReference type="PANTHER" id="PTHR33463">
    <property type="entry name" value="NB-ARC DOMAIN-CONTAINING PROTEIN-RELATED"/>
    <property type="match status" value="1"/>
</dbReference>
<dbReference type="FunFam" id="1.10.10.10:FF:000322">
    <property type="entry name" value="Probable disease resistance protein At1g63360"/>
    <property type="match status" value="1"/>
</dbReference>
<dbReference type="InterPro" id="IPR042197">
    <property type="entry name" value="Apaf_helical"/>
</dbReference>
<dbReference type="GO" id="GO:0005524">
    <property type="term" value="F:ATP binding"/>
    <property type="evidence" value="ECO:0007669"/>
    <property type="project" value="UniProtKB-KW"/>
</dbReference>
<feature type="domain" description="Disease resistance R13L4/SHOC-2-like LRR" evidence="10">
    <location>
        <begin position="547"/>
        <end position="838"/>
    </location>
</feature>
<evidence type="ECO:0000259" key="9">
    <source>
        <dbReference type="Pfam" id="PF23559"/>
    </source>
</evidence>
<protein>
    <submittedName>
        <fullName evidence="11">Disease resistance protein RPS5</fullName>
    </submittedName>
</protein>
<feature type="domain" description="NB-ARC" evidence="8">
    <location>
        <begin position="192"/>
        <end position="365"/>
    </location>
</feature>
<dbReference type="InterPro" id="IPR050905">
    <property type="entry name" value="Plant_NBS-LRR"/>
</dbReference>
<dbReference type="SUPFAM" id="SSF52058">
    <property type="entry name" value="L domain-like"/>
    <property type="match status" value="1"/>
</dbReference>
<dbReference type="Gene3D" id="1.10.10.10">
    <property type="entry name" value="Winged helix-like DNA-binding domain superfamily/Winged helix DNA-binding domain"/>
    <property type="match status" value="1"/>
</dbReference>
<dbReference type="InterPro" id="IPR002182">
    <property type="entry name" value="NB-ARC"/>
</dbReference>